<gene>
    <name evidence="3" type="ORF">CYLTODRAFT_417985</name>
</gene>
<evidence type="ECO:0000256" key="2">
    <source>
        <dbReference type="SAM" id="Phobius"/>
    </source>
</evidence>
<evidence type="ECO:0000313" key="4">
    <source>
        <dbReference type="Proteomes" id="UP000054007"/>
    </source>
</evidence>
<keyword evidence="2" id="KW-1133">Transmembrane helix</keyword>
<feature type="region of interest" description="Disordered" evidence="1">
    <location>
        <begin position="132"/>
        <end position="165"/>
    </location>
</feature>
<accession>A0A0D7BPC5</accession>
<reference evidence="3 4" key="1">
    <citation type="journal article" date="2015" name="Fungal Genet. Biol.">
        <title>Evolution of novel wood decay mechanisms in Agaricales revealed by the genome sequences of Fistulina hepatica and Cylindrobasidium torrendii.</title>
        <authorList>
            <person name="Floudas D."/>
            <person name="Held B.W."/>
            <person name="Riley R."/>
            <person name="Nagy L.G."/>
            <person name="Koehler G."/>
            <person name="Ransdell A.S."/>
            <person name="Younus H."/>
            <person name="Chow J."/>
            <person name="Chiniquy J."/>
            <person name="Lipzen A."/>
            <person name="Tritt A."/>
            <person name="Sun H."/>
            <person name="Haridas S."/>
            <person name="LaButti K."/>
            <person name="Ohm R.A."/>
            <person name="Kues U."/>
            <person name="Blanchette R.A."/>
            <person name="Grigoriev I.V."/>
            <person name="Minto R.E."/>
            <person name="Hibbett D.S."/>
        </authorList>
    </citation>
    <scope>NUCLEOTIDE SEQUENCE [LARGE SCALE GENOMIC DNA]</scope>
    <source>
        <strain evidence="3 4">FP15055 ss-10</strain>
    </source>
</reference>
<feature type="transmembrane region" description="Helical" evidence="2">
    <location>
        <begin position="103"/>
        <end position="125"/>
    </location>
</feature>
<dbReference type="Proteomes" id="UP000054007">
    <property type="component" value="Unassembled WGS sequence"/>
</dbReference>
<protein>
    <submittedName>
        <fullName evidence="3">Uncharacterized protein</fullName>
    </submittedName>
</protein>
<dbReference type="STRING" id="1314674.A0A0D7BPC5"/>
<feature type="region of interest" description="Disordered" evidence="1">
    <location>
        <begin position="68"/>
        <end position="96"/>
    </location>
</feature>
<name>A0A0D7BPC5_9AGAR</name>
<keyword evidence="4" id="KW-1185">Reference proteome</keyword>
<feature type="compositionally biased region" description="Basic and acidic residues" evidence="1">
    <location>
        <begin position="140"/>
        <end position="161"/>
    </location>
</feature>
<proteinExistence type="predicted"/>
<sequence length="398" mass="42389">MVAHISRRHNRRATTDPYAYSKAAGIGEEGVTLDPEATATYTGLALDASAAAADSGGSSDRFNVFTTTTGSASESEETSAQSTATASVSSSRSSSDDLSMGTVIGACIGAFAGAAVLVFIGIWLYKRSTPSARSRNISSDGDRSRSHTENWNRLSDGKGGDDDVWVGRTPMKEVDAQTIAPMDNMFKKSTPSVRTAYTTKSDDTPPFDMPSHPFSQYHTGLAQQLASTPVPETPQSAPWDTDSTTNSFYTLRSGRVSGPAMSNNSAAAQTPPATNQFHRWESAEVLDFTGQAAEIVDPFDDSQAEEIPHSSLARRSSHIMPPAAALLRSTSTRSNTNPFADSYHVATASTDSTNDRAMQSLIAALNIPSKETDEPLRVASMQTATDSVYSYDTPPPTR</sequence>
<keyword evidence="2" id="KW-0812">Transmembrane</keyword>
<organism evidence="3 4">
    <name type="scientific">Cylindrobasidium torrendii FP15055 ss-10</name>
    <dbReference type="NCBI Taxonomy" id="1314674"/>
    <lineage>
        <taxon>Eukaryota</taxon>
        <taxon>Fungi</taxon>
        <taxon>Dikarya</taxon>
        <taxon>Basidiomycota</taxon>
        <taxon>Agaricomycotina</taxon>
        <taxon>Agaricomycetes</taxon>
        <taxon>Agaricomycetidae</taxon>
        <taxon>Agaricales</taxon>
        <taxon>Marasmiineae</taxon>
        <taxon>Physalacriaceae</taxon>
        <taxon>Cylindrobasidium</taxon>
    </lineage>
</organism>
<feature type="compositionally biased region" description="Low complexity" evidence="1">
    <location>
        <begin position="68"/>
        <end position="93"/>
    </location>
</feature>
<dbReference type="AlphaFoldDB" id="A0A0D7BPC5"/>
<dbReference type="OrthoDB" id="2670057at2759"/>
<dbReference type="EMBL" id="KN880444">
    <property type="protein sequence ID" value="KIY72398.1"/>
    <property type="molecule type" value="Genomic_DNA"/>
</dbReference>
<evidence type="ECO:0000313" key="3">
    <source>
        <dbReference type="EMBL" id="KIY72398.1"/>
    </source>
</evidence>
<evidence type="ECO:0000256" key="1">
    <source>
        <dbReference type="SAM" id="MobiDB-lite"/>
    </source>
</evidence>
<keyword evidence="2" id="KW-0472">Membrane</keyword>